<keyword evidence="2" id="KW-0067">ATP-binding</keyword>
<evidence type="ECO:0000256" key="2">
    <source>
        <dbReference type="ARBA" id="ARBA00022840"/>
    </source>
</evidence>
<keyword evidence="4" id="KW-1185">Reference proteome</keyword>
<evidence type="ECO:0000313" key="3">
    <source>
        <dbReference type="EMBL" id="KAK8938408.1"/>
    </source>
</evidence>
<dbReference type="GO" id="GO:0005524">
    <property type="term" value="F:ATP binding"/>
    <property type="evidence" value="ECO:0007669"/>
    <property type="project" value="UniProtKB-KW"/>
</dbReference>
<gene>
    <name evidence="3" type="ORF">KSP39_PZI011228</name>
</gene>
<accession>A0AAP0BG31</accession>
<dbReference type="SUPFAM" id="SSF56112">
    <property type="entry name" value="Protein kinase-like (PK-like)"/>
    <property type="match status" value="1"/>
</dbReference>
<dbReference type="Gene3D" id="1.10.510.10">
    <property type="entry name" value="Transferase(Phosphotransferase) domain 1"/>
    <property type="match status" value="1"/>
</dbReference>
<keyword evidence="3" id="KW-0808">Transferase</keyword>
<reference evidence="3 4" key="1">
    <citation type="journal article" date="2022" name="Nat. Plants">
        <title>Genomes of leafy and leafless Platanthera orchids illuminate the evolution of mycoheterotrophy.</title>
        <authorList>
            <person name="Li M.H."/>
            <person name="Liu K.W."/>
            <person name="Li Z."/>
            <person name="Lu H.C."/>
            <person name="Ye Q.L."/>
            <person name="Zhang D."/>
            <person name="Wang J.Y."/>
            <person name="Li Y.F."/>
            <person name="Zhong Z.M."/>
            <person name="Liu X."/>
            <person name="Yu X."/>
            <person name="Liu D.K."/>
            <person name="Tu X.D."/>
            <person name="Liu B."/>
            <person name="Hao Y."/>
            <person name="Liao X.Y."/>
            <person name="Jiang Y.T."/>
            <person name="Sun W.H."/>
            <person name="Chen J."/>
            <person name="Chen Y.Q."/>
            <person name="Ai Y."/>
            <person name="Zhai J.W."/>
            <person name="Wu S.S."/>
            <person name="Zhou Z."/>
            <person name="Hsiao Y.Y."/>
            <person name="Wu W.L."/>
            <person name="Chen Y.Y."/>
            <person name="Lin Y.F."/>
            <person name="Hsu J.L."/>
            <person name="Li C.Y."/>
            <person name="Wang Z.W."/>
            <person name="Zhao X."/>
            <person name="Zhong W.Y."/>
            <person name="Ma X.K."/>
            <person name="Ma L."/>
            <person name="Huang J."/>
            <person name="Chen G.Z."/>
            <person name="Huang M.Z."/>
            <person name="Huang L."/>
            <person name="Peng D.H."/>
            <person name="Luo Y.B."/>
            <person name="Zou S.Q."/>
            <person name="Chen S.P."/>
            <person name="Lan S."/>
            <person name="Tsai W.C."/>
            <person name="Van de Peer Y."/>
            <person name="Liu Z.J."/>
        </authorList>
    </citation>
    <scope>NUCLEOTIDE SEQUENCE [LARGE SCALE GENOMIC DNA]</scope>
    <source>
        <strain evidence="3">Lor287</strain>
    </source>
</reference>
<organism evidence="3 4">
    <name type="scientific">Platanthera zijinensis</name>
    <dbReference type="NCBI Taxonomy" id="2320716"/>
    <lineage>
        <taxon>Eukaryota</taxon>
        <taxon>Viridiplantae</taxon>
        <taxon>Streptophyta</taxon>
        <taxon>Embryophyta</taxon>
        <taxon>Tracheophyta</taxon>
        <taxon>Spermatophyta</taxon>
        <taxon>Magnoliopsida</taxon>
        <taxon>Liliopsida</taxon>
        <taxon>Asparagales</taxon>
        <taxon>Orchidaceae</taxon>
        <taxon>Orchidoideae</taxon>
        <taxon>Orchideae</taxon>
        <taxon>Orchidinae</taxon>
        <taxon>Platanthera</taxon>
    </lineage>
</organism>
<evidence type="ECO:0000256" key="1">
    <source>
        <dbReference type="ARBA" id="ARBA00022741"/>
    </source>
</evidence>
<dbReference type="AlphaFoldDB" id="A0AAP0BG31"/>
<keyword evidence="3" id="KW-0418">Kinase</keyword>
<dbReference type="EMBL" id="JBBWWQ010000009">
    <property type="protein sequence ID" value="KAK8938408.1"/>
    <property type="molecule type" value="Genomic_DNA"/>
</dbReference>
<name>A0AAP0BG31_9ASPA</name>
<dbReference type="PANTHER" id="PTHR46008">
    <property type="entry name" value="LEAF RUST 10 DISEASE-RESISTANCE LOCUS RECEPTOR-LIKE PROTEIN KINASE-LIKE 1.4"/>
    <property type="match status" value="1"/>
</dbReference>
<dbReference type="GO" id="GO:0016301">
    <property type="term" value="F:kinase activity"/>
    <property type="evidence" value="ECO:0007669"/>
    <property type="project" value="UniProtKB-KW"/>
</dbReference>
<evidence type="ECO:0000313" key="4">
    <source>
        <dbReference type="Proteomes" id="UP001418222"/>
    </source>
</evidence>
<comment type="caution">
    <text evidence="3">The sequence shown here is derived from an EMBL/GenBank/DDBJ whole genome shotgun (WGS) entry which is preliminary data.</text>
</comment>
<dbReference type="PANTHER" id="PTHR46008:SF2">
    <property type="entry name" value="LEAF RUST 10 DISEASE-RESISTANCE LOCUS RECEPTOR-LIKE PROTEIN KINASE-LIKE 1.4"/>
    <property type="match status" value="1"/>
</dbReference>
<keyword evidence="1" id="KW-0547">Nucleotide-binding</keyword>
<proteinExistence type="predicted"/>
<protein>
    <submittedName>
        <fullName evidence="3">Serine/threonine-protein kinase</fullName>
    </submittedName>
</protein>
<dbReference type="InterPro" id="IPR011009">
    <property type="entry name" value="Kinase-like_dom_sf"/>
</dbReference>
<sequence>MRAHPRARPDSDPSLCEDYSLYYSTHYGKRDLAALPGYCSNSGDLWFQWKLSFGGDRNGGETSLLVPGFLPGWLNHQDCFSSEFAASGNCSGVAGDRSCSTPQGTPGYLDPEYHRSYQLTDRSDVHCFGVVLAKVLSSKPAVDLRQERAEINLSALAVSKIQSEKWDELVDWKMAYDRRTTRLVAELAFRCLEADREMRLAIRGVRGAERVIKWGVLVF</sequence>
<dbReference type="Proteomes" id="UP001418222">
    <property type="component" value="Unassembled WGS sequence"/>
</dbReference>